<evidence type="ECO:0000313" key="3">
    <source>
        <dbReference type="Proteomes" id="UP000676967"/>
    </source>
</evidence>
<evidence type="ECO:0000256" key="1">
    <source>
        <dbReference type="SAM" id="MobiDB-lite"/>
    </source>
</evidence>
<evidence type="ECO:0000313" key="2">
    <source>
        <dbReference type="EMBL" id="BCJ46296.1"/>
    </source>
</evidence>
<evidence type="ECO:0008006" key="4">
    <source>
        <dbReference type="Google" id="ProtNLM"/>
    </source>
</evidence>
<accession>A0ABN6CMK6</accession>
<sequence length="154" mass="16074">MPVPLIDELPFDLAELVRSTLAAHRAEADEHDVVLLHAIAPAVALGHPELAGHLVTSLVENAIRSTEPTGWAGVTVRSDALRAVLTVVNTGPATAGDQVPAMASRSGAIVTVTPRPEGGLVVEAAFPAARHVADRRRAPLSPRSEPGTETPAQW</sequence>
<gene>
    <name evidence="2" type="ORF">Aiant_69530</name>
</gene>
<keyword evidence="3" id="KW-1185">Reference proteome</keyword>
<dbReference type="InterPro" id="IPR036890">
    <property type="entry name" value="HATPase_C_sf"/>
</dbReference>
<feature type="region of interest" description="Disordered" evidence="1">
    <location>
        <begin position="133"/>
        <end position="154"/>
    </location>
</feature>
<dbReference type="Proteomes" id="UP000676967">
    <property type="component" value="Chromosome"/>
</dbReference>
<dbReference type="RefSeq" id="WP_189333110.1">
    <property type="nucleotide sequence ID" value="NZ_AP023356.1"/>
</dbReference>
<protein>
    <recommendedName>
        <fullName evidence="4">Histidine kinase/HSP90-like ATPase domain-containing protein</fullName>
    </recommendedName>
</protein>
<name>A0ABN6CMK6_9ACTN</name>
<dbReference type="Gene3D" id="3.30.565.10">
    <property type="entry name" value="Histidine kinase-like ATPase, C-terminal domain"/>
    <property type="match status" value="1"/>
</dbReference>
<dbReference type="EMBL" id="AP023356">
    <property type="protein sequence ID" value="BCJ46296.1"/>
    <property type="molecule type" value="Genomic_DNA"/>
</dbReference>
<organism evidence="2 3">
    <name type="scientific">Actinoplanes ianthinogenes</name>
    <dbReference type="NCBI Taxonomy" id="122358"/>
    <lineage>
        <taxon>Bacteria</taxon>
        <taxon>Bacillati</taxon>
        <taxon>Actinomycetota</taxon>
        <taxon>Actinomycetes</taxon>
        <taxon>Micromonosporales</taxon>
        <taxon>Micromonosporaceae</taxon>
        <taxon>Actinoplanes</taxon>
    </lineage>
</organism>
<reference evidence="2 3" key="1">
    <citation type="submission" date="2020-08" db="EMBL/GenBank/DDBJ databases">
        <title>Whole genome shotgun sequence of Actinoplanes ianthinogenes NBRC 13996.</title>
        <authorList>
            <person name="Komaki H."/>
            <person name="Tamura T."/>
        </authorList>
    </citation>
    <scope>NUCLEOTIDE SEQUENCE [LARGE SCALE GENOMIC DNA]</scope>
    <source>
        <strain evidence="2 3">NBRC 13996</strain>
    </source>
</reference>
<proteinExistence type="predicted"/>
<dbReference type="SUPFAM" id="SSF55874">
    <property type="entry name" value="ATPase domain of HSP90 chaperone/DNA topoisomerase II/histidine kinase"/>
    <property type="match status" value="1"/>
</dbReference>